<feature type="modified residue" description="4-aspartylphosphate" evidence="3">
    <location>
        <position position="85"/>
    </location>
</feature>
<keyword evidence="2" id="KW-0902">Two-component regulatory system</keyword>
<dbReference type="Proteomes" id="UP000242146">
    <property type="component" value="Unassembled WGS sequence"/>
</dbReference>
<dbReference type="PANTHER" id="PTHR45339:SF1">
    <property type="entry name" value="HYBRID SIGNAL TRANSDUCTION HISTIDINE KINASE J"/>
    <property type="match status" value="1"/>
</dbReference>
<dbReference type="PANTHER" id="PTHR45339">
    <property type="entry name" value="HYBRID SIGNAL TRANSDUCTION HISTIDINE KINASE J"/>
    <property type="match status" value="1"/>
</dbReference>
<organism evidence="6 7">
    <name type="scientific">Hesseltinella vesiculosa</name>
    <dbReference type="NCBI Taxonomy" id="101127"/>
    <lineage>
        <taxon>Eukaryota</taxon>
        <taxon>Fungi</taxon>
        <taxon>Fungi incertae sedis</taxon>
        <taxon>Mucoromycota</taxon>
        <taxon>Mucoromycotina</taxon>
        <taxon>Mucoromycetes</taxon>
        <taxon>Mucorales</taxon>
        <taxon>Cunninghamellaceae</taxon>
        <taxon>Hesseltinella</taxon>
    </lineage>
</organism>
<feature type="region of interest" description="Disordered" evidence="4">
    <location>
        <begin position="1"/>
        <end position="25"/>
    </location>
</feature>
<dbReference type="STRING" id="101127.A0A1X2GFG7"/>
<dbReference type="Gene3D" id="3.40.50.2300">
    <property type="match status" value="1"/>
</dbReference>
<dbReference type="GO" id="GO:0000160">
    <property type="term" value="P:phosphorelay signal transduction system"/>
    <property type="evidence" value="ECO:0007669"/>
    <property type="project" value="UniProtKB-KW"/>
</dbReference>
<dbReference type="Pfam" id="PF00072">
    <property type="entry name" value="Response_reg"/>
    <property type="match status" value="1"/>
</dbReference>
<keyword evidence="7" id="KW-1185">Reference proteome</keyword>
<proteinExistence type="predicted"/>
<dbReference type="InterPro" id="IPR001789">
    <property type="entry name" value="Sig_transdc_resp-reg_receiver"/>
</dbReference>
<accession>A0A1X2GFG7</accession>
<dbReference type="OrthoDB" id="21225at2759"/>
<evidence type="ECO:0000256" key="3">
    <source>
        <dbReference type="PROSITE-ProRule" id="PRU00169"/>
    </source>
</evidence>
<dbReference type="PROSITE" id="PS50110">
    <property type="entry name" value="RESPONSE_REGULATORY"/>
    <property type="match status" value="1"/>
</dbReference>
<evidence type="ECO:0000256" key="2">
    <source>
        <dbReference type="ARBA" id="ARBA00023012"/>
    </source>
</evidence>
<keyword evidence="1 3" id="KW-0597">Phosphoprotein</keyword>
<reference evidence="6 7" key="1">
    <citation type="submission" date="2016-07" db="EMBL/GenBank/DDBJ databases">
        <title>Pervasive Adenine N6-methylation of Active Genes in Fungi.</title>
        <authorList>
            <consortium name="DOE Joint Genome Institute"/>
            <person name="Mondo S.J."/>
            <person name="Dannebaum R.O."/>
            <person name="Kuo R.C."/>
            <person name="Labutti K."/>
            <person name="Haridas S."/>
            <person name="Kuo A."/>
            <person name="Salamov A."/>
            <person name="Ahrendt S.R."/>
            <person name="Lipzen A."/>
            <person name="Sullivan W."/>
            <person name="Andreopoulos W.B."/>
            <person name="Clum A."/>
            <person name="Lindquist E."/>
            <person name="Daum C."/>
            <person name="Ramamoorthy G.K."/>
            <person name="Gryganskyi A."/>
            <person name="Culley D."/>
            <person name="Magnuson J.K."/>
            <person name="James T.Y."/>
            <person name="O'Malley M.A."/>
            <person name="Stajich J.E."/>
            <person name="Spatafora J.W."/>
            <person name="Visel A."/>
            <person name="Grigoriev I.V."/>
        </authorList>
    </citation>
    <scope>NUCLEOTIDE SEQUENCE [LARGE SCALE GENOMIC DNA]</scope>
    <source>
        <strain evidence="6 7">NRRL 3301</strain>
    </source>
</reference>
<dbReference type="InterPro" id="IPR011006">
    <property type="entry name" value="CheY-like_superfamily"/>
</dbReference>
<evidence type="ECO:0000313" key="6">
    <source>
        <dbReference type="EMBL" id="ORX52489.1"/>
    </source>
</evidence>
<dbReference type="EMBL" id="MCGT01000018">
    <property type="protein sequence ID" value="ORX52489.1"/>
    <property type="molecule type" value="Genomic_DNA"/>
</dbReference>
<name>A0A1X2GFG7_9FUNG</name>
<dbReference type="AlphaFoldDB" id="A0A1X2GFG7"/>
<sequence>MMFDQPNSLSFQMIPPSPPPSSSSTHFPRLKRFLLVDDNPINLELLKRMLGTLTTSYITTMDCASNGCQALEYLEKNAYDVIFMDIDMPILNGVETTIQIRTMSSLILACNQAIPIIAVTTKDSLEARQLYKDVGMDACLAKPVLPHLLKSHLFHILH</sequence>
<dbReference type="CDD" id="cd17546">
    <property type="entry name" value="REC_hyHK_CKI1_RcsC-like"/>
    <property type="match status" value="1"/>
</dbReference>
<evidence type="ECO:0000256" key="4">
    <source>
        <dbReference type="SAM" id="MobiDB-lite"/>
    </source>
</evidence>
<evidence type="ECO:0000313" key="7">
    <source>
        <dbReference type="Proteomes" id="UP000242146"/>
    </source>
</evidence>
<protein>
    <submittedName>
        <fullName evidence="6">CheY-like protein</fullName>
    </submittedName>
</protein>
<evidence type="ECO:0000259" key="5">
    <source>
        <dbReference type="PROSITE" id="PS50110"/>
    </source>
</evidence>
<comment type="caution">
    <text evidence="6">The sequence shown here is derived from an EMBL/GenBank/DDBJ whole genome shotgun (WGS) entry which is preliminary data.</text>
</comment>
<evidence type="ECO:0000256" key="1">
    <source>
        <dbReference type="ARBA" id="ARBA00022553"/>
    </source>
</evidence>
<feature type="domain" description="Response regulatory" evidence="5">
    <location>
        <begin position="32"/>
        <end position="157"/>
    </location>
</feature>
<feature type="compositionally biased region" description="Polar residues" evidence="4">
    <location>
        <begin position="1"/>
        <end position="11"/>
    </location>
</feature>
<gene>
    <name evidence="6" type="ORF">DM01DRAFT_1336864</name>
</gene>
<dbReference type="SUPFAM" id="SSF52172">
    <property type="entry name" value="CheY-like"/>
    <property type="match status" value="1"/>
</dbReference>
<dbReference type="SMART" id="SM00448">
    <property type="entry name" value="REC"/>
    <property type="match status" value="1"/>
</dbReference>